<evidence type="ECO:0000256" key="2">
    <source>
        <dbReference type="PROSITE-ProRule" id="PRU00169"/>
    </source>
</evidence>
<protein>
    <submittedName>
        <fullName evidence="4">Response regulator</fullName>
    </submittedName>
</protein>
<reference evidence="4 5" key="1">
    <citation type="submission" date="2020-04" db="EMBL/GenBank/DDBJ databases">
        <authorList>
            <person name="Basu S."/>
            <person name="Maruthanayagam V."/>
            <person name="Chakraborty S."/>
            <person name="Pramanik A."/>
            <person name="Mukherjee J."/>
            <person name="Brink B."/>
        </authorList>
    </citation>
    <scope>NUCLEOTIDE SEQUENCE [LARGE SCALE GENOMIC DNA]</scope>
    <source>
        <strain evidence="4 5">AP17</strain>
    </source>
</reference>
<keyword evidence="5" id="KW-1185">Reference proteome</keyword>
<accession>A0A6H1TSX7</accession>
<evidence type="ECO:0000313" key="4">
    <source>
        <dbReference type="EMBL" id="QIZ69247.1"/>
    </source>
</evidence>
<feature type="domain" description="Response regulatory" evidence="3">
    <location>
        <begin position="3"/>
        <end position="119"/>
    </location>
</feature>
<dbReference type="Proteomes" id="UP000500857">
    <property type="component" value="Chromosome"/>
</dbReference>
<dbReference type="AlphaFoldDB" id="A0A6H1TSX7"/>
<feature type="modified residue" description="4-aspartylphosphate" evidence="2">
    <location>
        <position position="52"/>
    </location>
</feature>
<gene>
    <name evidence="4" type="ORF">HCG48_00450</name>
</gene>
<dbReference type="PROSITE" id="PS50110">
    <property type="entry name" value="RESPONSE_REGULATORY"/>
    <property type="match status" value="1"/>
</dbReference>
<evidence type="ECO:0000256" key="1">
    <source>
        <dbReference type="ARBA" id="ARBA00022553"/>
    </source>
</evidence>
<dbReference type="Gene3D" id="3.40.50.2300">
    <property type="match status" value="1"/>
</dbReference>
<proteinExistence type="predicted"/>
<dbReference type="GO" id="GO:0000160">
    <property type="term" value="P:phosphorelay signal transduction system"/>
    <property type="evidence" value="ECO:0007669"/>
    <property type="project" value="InterPro"/>
</dbReference>
<dbReference type="RefSeq" id="WP_168567404.1">
    <property type="nucleotide sequence ID" value="NZ_CP051167.1"/>
</dbReference>
<dbReference type="SUPFAM" id="SSF52172">
    <property type="entry name" value="CheY-like"/>
    <property type="match status" value="1"/>
</dbReference>
<dbReference type="EMBL" id="CP051167">
    <property type="protein sequence ID" value="QIZ69247.1"/>
    <property type="molecule type" value="Genomic_DNA"/>
</dbReference>
<dbReference type="Pfam" id="PF00072">
    <property type="entry name" value="Response_reg"/>
    <property type="match status" value="1"/>
</dbReference>
<keyword evidence="1 2" id="KW-0597">Phosphoprotein</keyword>
<name>A0A6H1TSX7_9CYAN</name>
<dbReference type="KEGG" id="oxy:HCG48_00450"/>
<dbReference type="PANTHER" id="PTHR45339:SF3">
    <property type="entry name" value="HISTIDINE KINASE"/>
    <property type="match status" value="1"/>
</dbReference>
<dbReference type="InterPro" id="IPR001789">
    <property type="entry name" value="Sig_transdc_resp-reg_receiver"/>
</dbReference>
<evidence type="ECO:0000259" key="3">
    <source>
        <dbReference type="PROSITE" id="PS50110"/>
    </source>
</evidence>
<sequence>MPKILLVEDNEMNRDMLLRRLKRRGFDVAIAIDGGQGVDMATSEAPDLILMDMSLPVLDGWEATRRIKAAPETHSIPIIALTAHAMSGDREKCLDAGCDDYDTKPVEFPRLLEKIKSLISKEATP</sequence>
<dbReference type="PANTHER" id="PTHR45339">
    <property type="entry name" value="HYBRID SIGNAL TRANSDUCTION HISTIDINE KINASE J"/>
    <property type="match status" value="1"/>
</dbReference>
<organism evidence="4 5">
    <name type="scientific">Oxynema aestuarii AP17</name>
    <dbReference type="NCBI Taxonomy" id="2064643"/>
    <lineage>
        <taxon>Bacteria</taxon>
        <taxon>Bacillati</taxon>
        <taxon>Cyanobacteriota</taxon>
        <taxon>Cyanophyceae</taxon>
        <taxon>Oscillatoriophycideae</taxon>
        <taxon>Oscillatoriales</taxon>
        <taxon>Oscillatoriaceae</taxon>
        <taxon>Oxynema</taxon>
        <taxon>Oxynema aestuarii</taxon>
    </lineage>
</organism>
<evidence type="ECO:0000313" key="5">
    <source>
        <dbReference type="Proteomes" id="UP000500857"/>
    </source>
</evidence>
<dbReference type="InterPro" id="IPR011006">
    <property type="entry name" value="CheY-like_superfamily"/>
</dbReference>
<dbReference type="SMART" id="SM00448">
    <property type="entry name" value="REC"/>
    <property type="match status" value="1"/>
</dbReference>